<dbReference type="OrthoDB" id="103819at2759"/>
<evidence type="ECO:0000256" key="5">
    <source>
        <dbReference type="ARBA" id="ARBA00023015"/>
    </source>
</evidence>
<dbReference type="EMBL" id="CAOQHR010000003">
    <property type="protein sequence ID" value="CAI6331723.1"/>
    <property type="molecule type" value="Genomic_DNA"/>
</dbReference>
<feature type="compositionally biased region" description="Acidic residues" evidence="12">
    <location>
        <begin position="571"/>
        <end position="582"/>
    </location>
</feature>
<feature type="region of interest" description="Disordered" evidence="12">
    <location>
        <begin position="567"/>
        <end position="620"/>
    </location>
</feature>
<comment type="function">
    <text evidence="9 11">Component of the SRB8-11 complex. The SRB8-11 complex is a regulatory module of the Mediator complex which is itself involved in regulation of basal and activated RNA polymerase II-dependent transcription. The SRB8-11 complex may be involved in the transcriptional repression of a subset of genes regulated by Mediator. It may inhibit the association of the Mediator complex with RNA polymerase II to form the holoenzyme complex.</text>
</comment>
<dbReference type="InterPro" id="IPR009401">
    <property type="entry name" value="Med13_C"/>
</dbReference>
<evidence type="ECO:0000256" key="4">
    <source>
        <dbReference type="ARBA" id="ARBA00022491"/>
    </source>
</evidence>
<feature type="compositionally biased region" description="Low complexity" evidence="12">
    <location>
        <begin position="1532"/>
        <end position="1544"/>
    </location>
</feature>
<accession>A0A9W4U9U7</accession>
<dbReference type="InterPro" id="IPR021643">
    <property type="entry name" value="Mediator_Med13_N"/>
</dbReference>
<evidence type="ECO:0000256" key="8">
    <source>
        <dbReference type="ARBA" id="ARBA00023242"/>
    </source>
</evidence>
<evidence type="ECO:0000256" key="6">
    <source>
        <dbReference type="ARBA" id="ARBA00023159"/>
    </source>
</evidence>
<feature type="region of interest" description="Disordered" evidence="12">
    <location>
        <begin position="1532"/>
        <end position="1568"/>
    </location>
</feature>
<dbReference type="Pfam" id="PF06333">
    <property type="entry name" value="Med13_C"/>
    <property type="match status" value="1"/>
</dbReference>
<feature type="compositionally biased region" description="Polar residues" evidence="12">
    <location>
        <begin position="1399"/>
        <end position="1418"/>
    </location>
</feature>
<organism evidence="16 17">
    <name type="scientific">Periconia digitata</name>
    <dbReference type="NCBI Taxonomy" id="1303443"/>
    <lineage>
        <taxon>Eukaryota</taxon>
        <taxon>Fungi</taxon>
        <taxon>Dikarya</taxon>
        <taxon>Ascomycota</taxon>
        <taxon>Pezizomycotina</taxon>
        <taxon>Dothideomycetes</taxon>
        <taxon>Pleosporomycetidae</taxon>
        <taxon>Pleosporales</taxon>
        <taxon>Massarineae</taxon>
        <taxon>Periconiaceae</taxon>
        <taxon>Periconia</taxon>
    </lineage>
</organism>
<evidence type="ECO:0000256" key="2">
    <source>
        <dbReference type="ARBA" id="ARBA00009354"/>
    </source>
</evidence>
<comment type="caution">
    <text evidence="16">The sequence shown here is derived from an EMBL/GenBank/DDBJ whole genome shotgun (WGS) entry which is preliminary data.</text>
</comment>
<feature type="compositionally biased region" description="Polar residues" evidence="12">
    <location>
        <begin position="634"/>
        <end position="649"/>
    </location>
</feature>
<protein>
    <recommendedName>
        <fullName evidence="3 11">Mediator of RNA polymerase II transcription subunit 13</fullName>
    </recommendedName>
    <alternativeName>
        <fullName evidence="10 11">Mediator complex subunit 13</fullName>
    </alternativeName>
</protein>
<evidence type="ECO:0000256" key="9">
    <source>
        <dbReference type="ARBA" id="ARBA00025661"/>
    </source>
</evidence>
<feature type="region of interest" description="Disordered" evidence="12">
    <location>
        <begin position="111"/>
        <end position="156"/>
    </location>
</feature>
<keyword evidence="5 11" id="KW-0805">Transcription regulation</keyword>
<evidence type="ECO:0000259" key="15">
    <source>
        <dbReference type="Pfam" id="PF18296"/>
    </source>
</evidence>
<dbReference type="GO" id="GO:0003713">
    <property type="term" value="F:transcription coactivator activity"/>
    <property type="evidence" value="ECO:0007669"/>
    <property type="project" value="TreeGrafter"/>
</dbReference>
<feature type="compositionally biased region" description="Low complexity" evidence="12">
    <location>
        <begin position="121"/>
        <end position="132"/>
    </location>
</feature>
<comment type="subunit">
    <text evidence="11">Component of the SRB8-11 complex, which itself associates with the Mediator complex.</text>
</comment>
<keyword evidence="17" id="KW-1185">Reference proteome</keyword>
<feature type="domain" description="MID" evidence="15">
    <location>
        <begin position="1067"/>
        <end position="1245"/>
    </location>
</feature>
<feature type="compositionally biased region" description="Low complexity" evidence="12">
    <location>
        <begin position="450"/>
        <end position="459"/>
    </location>
</feature>
<evidence type="ECO:0000313" key="17">
    <source>
        <dbReference type="Proteomes" id="UP001152607"/>
    </source>
</evidence>
<feature type="domain" description="Mediator complex subunit Med13 C-terminal" evidence="13">
    <location>
        <begin position="1261"/>
        <end position="1619"/>
    </location>
</feature>
<feature type="region of interest" description="Disordered" evidence="12">
    <location>
        <begin position="785"/>
        <end position="847"/>
    </location>
</feature>
<dbReference type="GO" id="GO:0045944">
    <property type="term" value="P:positive regulation of transcription by RNA polymerase II"/>
    <property type="evidence" value="ECO:0007669"/>
    <property type="project" value="TreeGrafter"/>
</dbReference>
<proteinExistence type="inferred from homology"/>
<feature type="region of interest" description="Disordered" evidence="12">
    <location>
        <begin position="1001"/>
        <end position="1024"/>
    </location>
</feature>
<gene>
    <name evidence="16" type="ORF">PDIGIT_LOCUS4751</name>
</gene>
<keyword evidence="8 11" id="KW-0539">Nucleus</keyword>
<reference evidence="16" key="1">
    <citation type="submission" date="2023-01" db="EMBL/GenBank/DDBJ databases">
        <authorList>
            <person name="Van Ghelder C."/>
            <person name="Rancurel C."/>
        </authorList>
    </citation>
    <scope>NUCLEOTIDE SEQUENCE</scope>
    <source>
        <strain evidence="16">CNCM I-4278</strain>
    </source>
</reference>
<dbReference type="InterPro" id="IPR041285">
    <property type="entry name" value="MID_MedPIWI"/>
</dbReference>
<feature type="compositionally biased region" description="Basic and acidic residues" evidence="12">
    <location>
        <begin position="584"/>
        <end position="603"/>
    </location>
</feature>
<evidence type="ECO:0000259" key="14">
    <source>
        <dbReference type="Pfam" id="PF11597"/>
    </source>
</evidence>
<feature type="region of interest" description="Disordered" evidence="12">
    <location>
        <begin position="1399"/>
        <end position="1446"/>
    </location>
</feature>
<comment type="similarity">
    <text evidence="2 11">Belongs to the Mediator complex subunit 13 family.</text>
</comment>
<keyword evidence="7 11" id="KW-0804">Transcription</keyword>
<feature type="compositionally biased region" description="Basic and acidic residues" evidence="12">
    <location>
        <begin position="439"/>
        <end position="449"/>
    </location>
</feature>
<keyword evidence="6 11" id="KW-0010">Activator</keyword>
<dbReference type="Proteomes" id="UP001152607">
    <property type="component" value="Unassembled WGS sequence"/>
</dbReference>
<comment type="subcellular location">
    <subcellularLocation>
        <location evidence="1 11">Nucleus</location>
    </subcellularLocation>
</comment>
<feature type="compositionally biased region" description="Low complexity" evidence="12">
    <location>
        <begin position="1427"/>
        <end position="1443"/>
    </location>
</feature>
<dbReference type="InterPro" id="IPR051139">
    <property type="entry name" value="Mediator_complx_sub13"/>
</dbReference>
<evidence type="ECO:0000313" key="16">
    <source>
        <dbReference type="EMBL" id="CAI6331723.1"/>
    </source>
</evidence>
<keyword evidence="4 11" id="KW-0678">Repressor</keyword>
<evidence type="ECO:0000256" key="11">
    <source>
        <dbReference type="RuleBase" id="RU364134"/>
    </source>
</evidence>
<feature type="domain" description="Mediator complex subunit Med13 N-terminal" evidence="14">
    <location>
        <begin position="1"/>
        <end position="373"/>
    </location>
</feature>
<dbReference type="PANTHER" id="PTHR48249:SF3">
    <property type="entry name" value="MEDIATOR OF RNA POLYMERASE II TRANSCRIPTION SUBUNIT 13"/>
    <property type="match status" value="1"/>
</dbReference>
<feature type="compositionally biased region" description="Low complexity" evidence="12">
    <location>
        <begin position="792"/>
        <end position="808"/>
    </location>
</feature>
<evidence type="ECO:0000256" key="3">
    <source>
        <dbReference type="ARBA" id="ARBA00019618"/>
    </source>
</evidence>
<evidence type="ECO:0000256" key="10">
    <source>
        <dbReference type="ARBA" id="ARBA00032008"/>
    </source>
</evidence>
<dbReference type="Pfam" id="PF11597">
    <property type="entry name" value="Med13_N"/>
    <property type="match status" value="1"/>
</dbReference>
<dbReference type="Pfam" id="PF18296">
    <property type="entry name" value="MID_MedPIWI"/>
    <property type="match status" value="1"/>
</dbReference>
<feature type="region of interest" description="Disordered" evidence="12">
    <location>
        <begin position="634"/>
        <end position="665"/>
    </location>
</feature>
<evidence type="ECO:0000259" key="13">
    <source>
        <dbReference type="Pfam" id="PF06333"/>
    </source>
</evidence>
<feature type="compositionally biased region" description="Polar residues" evidence="12">
    <location>
        <begin position="838"/>
        <end position="847"/>
    </location>
</feature>
<evidence type="ECO:0000256" key="12">
    <source>
        <dbReference type="SAM" id="MobiDB-lite"/>
    </source>
</evidence>
<evidence type="ECO:0000256" key="1">
    <source>
        <dbReference type="ARBA" id="ARBA00004123"/>
    </source>
</evidence>
<name>A0A9W4U9U7_9PLEO</name>
<dbReference type="PANTHER" id="PTHR48249">
    <property type="entry name" value="MEDIATOR OF RNA POLYMERASE II TRANSCRIPTION SUBUNIT 13"/>
    <property type="match status" value="1"/>
</dbReference>
<sequence length="1634" mass="177359">MEFLKSCSTNAQAIGQYDAVVFQAISVVRDPATAHAAFEWSLSDDIRAAEAEIRHARHLVVQDASRPWLWLFRSAPAQNFGQNPLQLPVVPGYQFHREQCGYMKASELARPPMRSPNQNTPSAASIASPMISGHPKSVHAAGSRLQHASFPPGSTSDQQQHDTFVIYELFTSAIVALLVYSLVKDHQVVALNYRTVLSTAATPHQTESTPSGPDANPLSPNRLTSVDVFWASSGTVVVSTFTLPQPDLRCMADIIAEEQRNLVGKCIRIAPNGSLGQVVSLEDPLETIIYERSHKGQRKRPRTSPFEQAIERWKATVKRWLAWKGYVIKNPDHSSSWVRVRIAQPNHQTPSSPAVARPPMEILWPRALCFFYSNDLNATHPSSLPGLTPGNGDDGIKWFEAPTSTGFTDPIDSAQRWFLGKPERDKILEARRKVKRAEQDAVRSKEEMHNLLPSSPLNSRSGAYGDVQAASGVYPTPPDGVPPGTVMSSADTPSVAGVNVILPPGGTNPAINLSAPQDVLQFDGHQHAPTSPDFALAYDQYNASGTHDDLFEDAEEDTFEANGVTDADFNFFDEPDDEDVDMDASNREDSKQNIKKSIEKSEADNVSSNSAVKAQPKEPLSMLDGTSEVTAKTNVPTVENVKQSLTTDQGVEAESKPPQISSERLQPMQSIAIDPEAKEPTPPLSPRLIEEALLPSTTVNTSKSPMKAPNLPRNSAFDPLGFNRKMSISDAKYQAGRFNFTPEKVQNRKQSEDEAAIRQPKSIRDMPLLTKLRYAIGVVATKGMPDELSPTDVVSDSSDAASDTSSITDDIESPAVFGPPSVPPGTALPAKRKLPTEGNATPLSATSYADSFGGDSLEMTGLQTDETALICLEPTFSDWPLVDMPAPVEIPSSHTRFSVPVFSPLIQSSPSTPISPPDISMDMLDEKPLSGKDSIAVAQIVTDQIVSATLDILNEHESQSLDDFSNHIPSEAVWHEAVKDIFPSATDCTVSDFAAVQDVFPDLPQGKGQQRPPPRKPNEGPAALNHHMHVISPPYIRVRRSDVLWDLLPPALAFWEPLGLSPCSPAKNVVAFAIYPYSESLKLCVDNFMVNTQLAYDGCRLGSHARVDTVPEYDSGLVPCKMSNRASTSAVFKALRDTCIQLGKMLAAKHTLIREKVDTKINAFVIYMVDPFDNPSALWELCSAFWALFQSYGQGPPGRPDQIQKPDLVLQIVPMKCVASFETPIMLDTGTYAGLAREVYDRCPPSAPCGDKTPLSIYASRSFQLEEPLPRAIPFKLNAEAPHDLFHENSYMHLGYAISLDGTWVTAAWTDICGKFQTVVSYSLATRPFGDIAKEIWQTTIEILQARRVTWRVCIAKAGVMDRDELEAWVFHVSCPTQVNLFITLLTVDTDPRLKFTPTLNHSMKGAASNTPGSTPQGPVSPDQGLTPAATPSAETTADPTADPEARLVDATDESWGIILAHRLHNSNATNEFRPALISGLLVKRGLSPNNTSATTIPTPAPNAADATTSSGPTVVSVNILWMGAVNPTRAATSPFPPSAAAATEGMSPGGVNMSASPSPMPQERSHSSLTWTPTVQTRAAAENLLKEVLGQFRGLGLLGRLKGIRGTKNGAVPWHVAVCEHGVKGLEQVVPRA</sequence>
<evidence type="ECO:0000256" key="7">
    <source>
        <dbReference type="ARBA" id="ARBA00023163"/>
    </source>
</evidence>
<feature type="region of interest" description="Disordered" evidence="12">
    <location>
        <begin position="439"/>
        <end position="460"/>
    </location>
</feature>
<dbReference type="GO" id="GO:0016592">
    <property type="term" value="C:mediator complex"/>
    <property type="evidence" value="ECO:0007669"/>
    <property type="project" value="InterPro"/>
</dbReference>